<dbReference type="OrthoDB" id="9794345at2"/>
<dbReference type="Gene3D" id="3.10.610.10">
    <property type="entry name" value="GSPII I/J protein-like"/>
    <property type="match status" value="1"/>
</dbReference>
<evidence type="ECO:0000256" key="9">
    <source>
        <dbReference type="ARBA" id="ARBA00023136"/>
    </source>
</evidence>
<keyword evidence="8 11" id="KW-1133">Transmembrane helix</keyword>
<comment type="similarity">
    <text evidence="2">Belongs to the GSP J family.</text>
</comment>
<dbReference type="PATRIC" id="fig|1656095.3.peg.2137"/>
<name>A0A0J8Y6K8_9ENTR</name>
<evidence type="ECO:0000256" key="2">
    <source>
        <dbReference type="ARBA" id="ARBA00011084"/>
    </source>
</evidence>
<keyword evidence="5" id="KW-0488">Methylation</keyword>
<dbReference type="PANTHER" id="PTHR39583">
    <property type="entry name" value="TYPE II SECRETION SYSTEM PROTEIN J-RELATED"/>
    <property type="match status" value="1"/>
</dbReference>
<dbReference type="NCBIfam" id="TIGR01711">
    <property type="entry name" value="gspJ"/>
    <property type="match status" value="1"/>
</dbReference>
<sequence length="240" mass="26654">MNSRLRLQQGFTLLEVMIALMVFALISMMAWQIIHGAMENSAFTDKQTANLSQLQLTWSRLERDLTQMLPRAVNGDDQALRLSENALSFTTQDGLASFGRPQEPDILRVTWRLKDNTLWREVAPALDLASPVEGVQVPVLEHVKSGQWRFFAEGWRSDWTSKTAIPQGVELTVTLENNEEWRWVFVVTDGWPITTEAAGAQGDTPTEPAQDPNASPQETQQPDAAGNAPAQPTTNTGAQP</sequence>
<evidence type="ECO:0000256" key="11">
    <source>
        <dbReference type="SAM" id="Phobius"/>
    </source>
</evidence>
<feature type="transmembrane region" description="Helical" evidence="11">
    <location>
        <begin position="12"/>
        <end position="34"/>
    </location>
</feature>
<proteinExistence type="inferred from homology"/>
<accession>A0A0J8Y6K8</accession>
<evidence type="ECO:0000256" key="5">
    <source>
        <dbReference type="ARBA" id="ARBA00022481"/>
    </source>
</evidence>
<comment type="caution">
    <text evidence="12">The sequence shown here is derived from an EMBL/GenBank/DDBJ whole genome shotgun (WGS) entry which is preliminary data.</text>
</comment>
<feature type="compositionally biased region" description="Polar residues" evidence="10">
    <location>
        <begin position="230"/>
        <end position="240"/>
    </location>
</feature>
<keyword evidence="13" id="KW-1185">Reference proteome</keyword>
<evidence type="ECO:0000256" key="1">
    <source>
        <dbReference type="ARBA" id="ARBA00004377"/>
    </source>
</evidence>
<dbReference type="SUPFAM" id="SSF54523">
    <property type="entry name" value="Pili subunits"/>
    <property type="match status" value="1"/>
</dbReference>
<comment type="subcellular location">
    <subcellularLocation>
        <location evidence="1">Cell inner membrane</location>
        <topology evidence="1">Single-pass membrane protein</topology>
    </subcellularLocation>
</comment>
<dbReference type="InterPro" id="IPR012902">
    <property type="entry name" value="N_methyl_site"/>
</dbReference>
<dbReference type="GO" id="GO:0005886">
    <property type="term" value="C:plasma membrane"/>
    <property type="evidence" value="ECO:0007669"/>
    <property type="project" value="UniProtKB-SubCell"/>
</dbReference>
<keyword evidence="6" id="KW-0997">Cell inner membrane</keyword>
<dbReference type="Pfam" id="PF11612">
    <property type="entry name" value="T2SSJ"/>
    <property type="match status" value="1"/>
</dbReference>
<gene>
    <name evidence="12" type="ORF">ACH50_17425</name>
</gene>
<dbReference type="AlphaFoldDB" id="A0A0J8Y6K8"/>
<dbReference type="InterPro" id="IPR045584">
    <property type="entry name" value="Pilin-like"/>
</dbReference>
<dbReference type="InterPro" id="IPR051621">
    <property type="entry name" value="T2SS_protein_J"/>
</dbReference>
<organism evidence="12 13">
    <name type="scientific">Franconibacter pulveris</name>
    <dbReference type="NCBI Taxonomy" id="435910"/>
    <lineage>
        <taxon>Bacteria</taxon>
        <taxon>Pseudomonadati</taxon>
        <taxon>Pseudomonadota</taxon>
        <taxon>Gammaproteobacteria</taxon>
        <taxon>Enterobacterales</taxon>
        <taxon>Enterobacteriaceae</taxon>
        <taxon>Franconibacter</taxon>
    </lineage>
</organism>
<evidence type="ECO:0000256" key="7">
    <source>
        <dbReference type="ARBA" id="ARBA00022692"/>
    </source>
</evidence>
<dbReference type="RefSeq" id="WP_024561810.1">
    <property type="nucleotide sequence ID" value="NZ_LFEJ01000024.1"/>
</dbReference>
<evidence type="ECO:0000256" key="4">
    <source>
        <dbReference type="ARBA" id="ARBA00022475"/>
    </source>
</evidence>
<evidence type="ECO:0000256" key="3">
    <source>
        <dbReference type="ARBA" id="ARBA00021539"/>
    </source>
</evidence>
<keyword evidence="9 11" id="KW-0472">Membrane</keyword>
<dbReference type="PANTHER" id="PTHR39583:SF2">
    <property type="entry name" value="TYPE II SECRETION SYSTEM PROTEIN J"/>
    <property type="match status" value="1"/>
</dbReference>
<dbReference type="InterPro" id="IPR010055">
    <property type="entry name" value="T2SS_protein-GspJ"/>
</dbReference>
<evidence type="ECO:0000256" key="10">
    <source>
        <dbReference type="SAM" id="MobiDB-lite"/>
    </source>
</evidence>
<dbReference type="NCBIfam" id="TIGR02532">
    <property type="entry name" value="IV_pilin_GFxxxE"/>
    <property type="match status" value="1"/>
</dbReference>
<evidence type="ECO:0000313" key="12">
    <source>
        <dbReference type="EMBL" id="KMV33044.1"/>
    </source>
</evidence>
<evidence type="ECO:0000313" key="13">
    <source>
        <dbReference type="Proteomes" id="UP000037315"/>
    </source>
</evidence>
<dbReference type="GO" id="GO:0015628">
    <property type="term" value="P:protein secretion by the type II secretion system"/>
    <property type="evidence" value="ECO:0007669"/>
    <property type="project" value="InterPro"/>
</dbReference>
<reference evidence="12 13" key="1">
    <citation type="submission" date="2015-06" db="EMBL/GenBank/DDBJ databases">
        <title>Genome sequencing of Cronobacter sp. strain DJ34 isolated from petroleum contaminated sludge of Duliajan Oil Fields, Assam, India.</title>
        <authorList>
            <person name="Pal S."/>
            <person name="Banerjee T.D."/>
            <person name="Roy A."/>
            <person name="Sar P."/>
            <person name="Kazy S.K."/>
        </authorList>
    </citation>
    <scope>NUCLEOTIDE SEQUENCE [LARGE SCALE GENOMIC DNA]</scope>
    <source>
        <strain evidence="12 13">DJ34</strain>
    </source>
</reference>
<dbReference type="GO" id="GO:0015627">
    <property type="term" value="C:type II protein secretion system complex"/>
    <property type="evidence" value="ECO:0007669"/>
    <property type="project" value="InterPro"/>
</dbReference>
<keyword evidence="7 11" id="KW-0812">Transmembrane</keyword>
<dbReference type="Proteomes" id="UP000037315">
    <property type="component" value="Unassembled WGS sequence"/>
</dbReference>
<evidence type="ECO:0000256" key="6">
    <source>
        <dbReference type="ARBA" id="ARBA00022519"/>
    </source>
</evidence>
<dbReference type="PROSITE" id="PS00409">
    <property type="entry name" value="PROKAR_NTER_METHYL"/>
    <property type="match status" value="1"/>
</dbReference>
<feature type="region of interest" description="Disordered" evidence="10">
    <location>
        <begin position="196"/>
        <end position="240"/>
    </location>
</feature>
<feature type="compositionally biased region" description="Polar residues" evidence="10">
    <location>
        <begin position="212"/>
        <end position="222"/>
    </location>
</feature>
<keyword evidence="4" id="KW-1003">Cell membrane</keyword>
<dbReference type="Pfam" id="PF07963">
    <property type="entry name" value="N_methyl"/>
    <property type="match status" value="1"/>
</dbReference>
<dbReference type="EMBL" id="LFEJ01000024">
    <property type="protein sequence ID" value="KMV33044.1"/>
    <property type="molecule type" value="Genomic_DNA"/>
</dbReference>
<dbReference type="STRING" id="1121863.GCA_000621185_02567"/>
<evidence type="ECO:0000256" key="8">
    <source>
        <dbReference type="ARBA" id="ARBA00022989"/>
    </source>
</evidence>
<protein>
    <recommendedName>
        <fullName evidence="3">Type II secretion system protein J</fullName>
    </recommendedName>
</protein>